<proteinExistence type="inferred from homology"/>
<feature type="region of interest" description="Disordered" evidence="8">
    <location>
        <begin position="1"/>
        <end position="22"/>
    </location>
</feature>
<evidence type="ECO:0000256" key="6">
    <source>
        <dbReference type="ARBA" id="ARBA00023002"/>
    </source>
</evidence>
<dbReference type="RefSeq" id="XP_009492917.1">
    <property type="nucleotide sequence ID" value="XM_009494642.1"/>
</dbReference>
<dbReference type="PANTHER" id="PTHR11063:SF8">
    <property type="entry name" value="DELTA-1-PYRROLINE-5-CARBOXYLATE SYNTHASE"/>
    <property type="match status" value="1"/>
</dbReference>
<dbReference type="GO" id="GO:0004349">
    <property type="term" value="F:glutamate 5-kinase activity"/>
    <property type="evidence" value="ECO:0007669"/>
    <property type="project" value="InterPro"/>
</dbReference>
<dbReference type="EC" id="1.2.1.41" evidence="2"/>
<dbReference type="Pfam" id="PF00696">
    <property type="entry name" value="AA_kinase"/>
    <property type="match status" value="2"/>
</dbReference>
<dbReference type="PANTHER" id="PTHR11063">
    <property type="entry name" value="GLUTAMATE SEMIALDEHYDE DEHYDROGENASE"/>
    <property type="match status" value="1"/>
</dbReference>
<evidence type="ECO:0000256" key="1">
    <source>
        <dbReference type="ARBA" id="ARBA00004985"/>
    </source>
</evidence>
<evidence type="ECO:0000256" key="3">
    <source>
        <dbReference type="ARBA" id="ARBA00022605"/>
    </source>
</evidence>
<dbReference type="AlphaFoldDB" id="A0A058ZGX2"/>
<reference evidence="10" key="1">
    <citation type="submission" date="2013-04" db="EMBL/GenBank/DDBJ databases">
        <title>The Genome Sequence of Fonticula alba ATCC 38817.</title>
        <authorList>
            <consortium name="The Broad Institute Genomics Platform"/>
            <person name="Russ C."/>
            <person name="Cuomo C."/>
            <person name="Burger G."/>
            <person name="Gray M.W."/>
            <person name="Holland P.W.H."/>
            <person name="King N."/>
            <person name="Lang F.B.F."/>
            <person name="Roger A.J."/>
            <person name="Ruiz-Trillo I."/>
            <person name="Brown M."/>
            <person name="Walker B."/>
            <person name="Young S."/>
            <person name="Zeng Q."/>
            <person name="Gargeya S."/>
            <person name="Fitzgerald M."/>
            <person name="Haas B."/>
            <person name="Abouelleil A."/>
            <person name="Allen A.W."/>
            <person name="Alvarado L."/>
            <person name="Arachchi H.M."/>
            <person name="Berlin A.M."/>
            <person name="Chapman S.B."/>
            <person name="Gainer-Dewar J."/>
            <person name="Goldberg J."/>
            <person name="Griggs A."/>
            <person name="Gujja S."/>
            <person name="Hansen M."/>
            <person name="Howarth C."/>
            <person name="Imamovic A."/>
            <person name="Ireland A."/>
            <person name="Larimer J."/>
            <person name="McCowan C."/>
            <person name="Murphy C."/>
            <person name="Pearson M."/>
            <person name="Poon T.W."/>
            <person name="Priest M."/>
            <person name="Roberts A."/>
            <person name="Saif S."/>
            <person name="Shea T."/>
            <person name="Sisk P."/>
            <person name="Sykes S."/>
            <person name="Wortman J."/>
            <person name="Nusbaum C."/>
            <person name="Birren B."/>
        </authorList>
    </citation>
    <scope>NUCLEOTIDE SEQUENCE [LARGE SCALE GENOMIC DNA]</scope>
    <source>
        <strain evidence="10">ATCC 38817</strain>
    </source>
</reference>
<dbReference type="PROSITE" id="PS01223">
    <property type="entry name" value="PROA"/>
    <property type="match status" value="1"/>
</dbReference>
<dbReference type="UniPathway" id="UPA00098">
    <property type="reaction ID" value="UER00360"/>
</dbReference>
<dbReference type="InterPro" id="IPR036393">
    <property type="entry name" value="AceGlu_kinase-like_sf"/>
</dbReference>
<feature type="domain" description="Aspartate/glutamate/uridylate kinase" evidence="9">
    <location>
        <begin position="62"/>
        <end position="250"/>
    </location>
</feature>
<dbReference type="STRING" id="691883.A0A058ZGX2"/>
<evidence type="ECO:0000259" key="9">
    <source>
        <dbReference type="Pfam" id="PF00696"/>
    </source>
</evidence>
<dbReference type="CDD" id="cd07079">
    <property type="entry name" value="ALDH_F18-19_ProA-GPR"/>
    <property type="match status" value="1"/>
</dbReference>
<feature type="compositionally biased region" description="Low complexity" evidence="8">
    <location>
        <begin position="484"/>
        <end position="498"/>
    </location>
</feature>
<dbReference type="InterPro" id="IPR016163">
    <property type="entry name" value="Ald_DH_C"/>
</dbReference>
<dbReference type="NCBIfam" id="TIGR00407">
    <property type="entry name" value="proA"/>
    <property type="match status" value="1"/>
</dbReference>
<accession>A0A058ZGX2</accession>
<dbReference type="GO" id="GO:0055129">
    <property type="term" value="P:L-proline biosynthetic process"/>
    <property type="evidence" value="ECO:0007669"/>
    <property type="project" value="UniProtKB-UniPathway"/>
</dbReference>
<dbReference type="SUPFAM" id="SSF53720">
    <property type="entry name" value="ALDH-like"/>
    <property type="match status" value="1"/>
</dbReference>
<comment type="pathway">
    <text evidence="1">Amino-acid biosynthesis; L-proline biosynthesis; L-glutamate 5-semialdehyde from L-glutamate: step 2/2.</text>
</comment>
<organism evidence="10">
    <name type="scientific">Fonticula alba</name>
    <name type="common">Slime mold</name>
    <dbReference type="NCBI Taxonomy" id="691883"/>
    <lineage>
        <taxon>Eukaryota</taxon>
        <taxon>Rotosphaerida</taxon>
        <taxon>Fonticulaceae</taxon>
        <taxon>Fonticula</taxon>
    </lineage>
</organism>
<dbReference type="Gene3D" id="3.40.605.10">
    <property type="entry name" value="Aldehyde Dehydrogenase, Chain A, domain 1"/>
    <property type="match status" value="1"/>
</dbReference>
<dbReference type="SUPFAM" id="SSF53633">
    <property type="entry name" value="Carbamate kinase-like"/>
    <property type="match status" value="1"/>
</dbReference>
<dbReference type="InterPro" id="IPR001048">
    <property type="entry name" value="Asp/Glu/Uridylate_kinase"/>
</dbReference>
<feature type="domain" description="Aspartate/glutamate/uridylate kinase" evidence="9">
    <location>
        <begin position="335"/>
        <end position="428"/>
    </location>
</feature>
<dbReference type="InterPro" id="IPR019797">
    <property type="entry name" value="Glutamate_5-kinase_CS"/>
</dbReference>
<sequence length="963" mass="100346">MSPLTVSHADHNSTMHSDNPPVAQDFDPIASMLATDNLAPLPAEALTAIGDAIRSKLRYCRRVVIKVGTQVVTQNSGYLSLGRIGSLCEQIAAIQQQGHQVILVTSGAVGLGRQRLRFQQLLNSSLRNIHLRGNAGPEAPGPEPTVPETLDPLTGQPSHHLHSQYTPGAEEALKCRQQEEAIRRACAATGQSSLMALYDNLLGALDITTAQMLLTSTFFRDAAAKTRLVHSIELLLSYNVVPIINENDAVLLSEGYTPESVTGASPSGDLGFLGAGSGAASPPCSAAAAATAALQHGPDHHLHHQHMLPTPGLTPDASLSDTAAAVAAAAAAGVMEHNPDETFQDNDRLAALLAVAVRAHLLLLLTDTEGVWSGPPGSDGARLLDVMHPGVAVTFGAAGARGRGGMQSKLESAMLAAQMGGVRAVIASGHANLVATRVISGERVGTLVLADDPRQVNLAALGVAPADVHDAIQAEARARALSVGSSGTPSPGSTTPGSTEEEERMAQAARLASNLVRCASAADRSAVLARLADLLEEQQEAILQANDLDMARAQAAANNPTDDQQSRLSAANLQRLRLTPEKIGTLAEGVRQLANDVDPVDSVLQRTLLSEGLVLEQTQVPIGVLLVIFESRPDALPQIAALAIRSGNGLLLKGGREATASCALLHGLVARALGDVLGPAAARLVGLVETRTGVSRLLALDQHIDLVIPRGSNQLVSHIQQNTRIPVLGHAAGMCHIFVDVAACPAMAETIVLDAKTHYPSACNAVESVLLHQGICGPAAGADGDDQQQRAGLGRRLIAALQNAGVVVHLGPVARQHFDRSGVPITGCGPDAVDLSTEYGSLAVTVEVVADADSAMEHIRLHGSAHTEAIITEDQATARDFLARVDAACVFHNASTRFSDGYRMGLGAEVGVSTGRIHARGPVGVRGLLTTRWLLRGTGHTAGDFSAGRRTFLHKDITAASEE</sequence>
<keyword evidence="5" id="KW-0521">NADP</keyword>
<dbReference type="InterPro" id="IPR016161">
    <property type="entry name" value="Ald_DH/histidinol_DH"/>
</dbReference>
<dbReference type="InterPro" id="IPR020593">
    <property type="entry name" value="G-glutamylP_reductase_CS"/>
</dbReference>
<dbReference type="GeneID" id="20525483"/>
<dbReference type="eggNOG" id="KOG4165">
    <property type="taxonomic scope" value="Eukaryota"/>
</dbReference>
<dbReference type="OrthoDB" id="1934954at2759"/>
<evidence type="ECO:0000256" key="5">
    <source>
        <dbReference type="ARBA" id="ARBA00022857"/>
    </source>
</evidence>
<evidence type="ECO:0000313" key="10">
    <source>
        <dbReference type="EMBL" id="KCV73216.1"/>
    </source>
</evidence>
<feature type="region of interest" description="Disordered" evidence="8">
    <location>
        <begin position="479"/>
        <end position="506"/>
    </location>
</feature>
<dbReference type="Proteomes" id="UP000030693">
    <property type="component" value="Unassembled WGS sequence"/>
</dbReference>
<evidence type="ECO:0000256" key="7">
    <source>
        <dbReference type="ARBA" id="ARBA00049024"/>
    </source>
</evidence>
<dbReference type="HAMAP" id="MF_00412">
    <property type="entry name" value="ProA"/>
    <property type="match status" value="1"/>
</dbReference>
<evidence type="ECO:0000256" key="2">
    <source>
        <dbReference type="ARBA" id="ARBA00013002"/>
    </source>
</evidence>
<dbReference type="eggNOG" id="KOG1154">
    <property type="taxonomic scope" value="Eukaryota"/>
</dbReference>
<dbReference type="InterPro" id="IPR016162">
    <property type="entry name" value="Ald_DH_N"/>
</dbReference>
<comment type="catalytic activity">
    <reaction evidence="7">
        <text>L-glutamate 5-semialdehyde + phosphate + NADP(+) = L-glutamyl 5-phosphate + NADPH + H(+)</text>
        <dbReference type="Rhea" id="RHEA:19541"/>
        <dbReference type="ChEBI" id="CHEBI:15378"/>
        <dbReference type="ChEBI" id="CHEBI:43474"/>
        <dbReference type="ChEBI" id="CHEBI:57783"/>
        <dbReference type="ChEBI" id="CHEBI:58066"/>
        <dbReference type="ChEBI" id="CHEBI:58274"/>
        <dbReference type="ChEBI" id="CHEBI:58349"/>
        <dbReference type="EC" id="1.2.1.41"/>
    </reaction>
</comment>
<dbReference type="PROSITE" id="PS00902">
    <property type="entry name" value="GLUTAMATE_5_KINASE"/>
    <property type="match status" value="1"/>
</dbReference>
<gene>
    <name evidence="10" type="ORF">H696_00758</name>
</gene>
<dbReference type="EMBL" id="KB932201">
    <property type="protein sequence ID" value="KCV73216.1"/>
    <property type="molecule type" value="Genomic_DNA"/>
</dbReference>
<dbReference type="GO" id="GO:0004350">
    <property type="term" value="F:glutamate-5-semialdehyde dehydrogenase activity"/>
    <property type="evidence" value="ECO:0007669"/>
    <property type="project" value="UniProtKB-EC"/>
</dbReference>
<dbReference type="Gene3D" id="3.40.309.10">
    <property type="entry name" value="Aldehyde Dehydrogenase, Chain A, domain 2"/>
    <property type="match status" value="1"/>
</dbReference>
<keyword evidence="3" id="KW-0028">Amino-acid biosynthesis</keyword>
<dbReference type="InterPro" id="IPR000965">
    <property type="entry name" value="GPR_dom"/>
</dbReference>
<evidence type="ECO:0000256" key="4">
    <source>
        <dbReference type="ARBA" id="ARBA00022650"/>
    </source>
</evidence>
<evidence type="ECO:0000256" key="8">
    <source>
        <dbReference type="SAM" id="MobiDB-lite"/>
    </source>
</evidence>
<evidence type="ECO:0000313" key="11">
    <source>
        <dbReference type="Proteomes" id="UP000030693"/>
    </source>
</evidence>
<protein>
    <recommendedName>
        <fullName evidence="2">glutamate-5-semialdehyde dehydrogenase</fullName>
        <ecNumber evidence="2">1.2.1.41</ecNumber>
    </recommendedName>
</protein>
<dbReference type="Gene3D" id="3.40.1160.10">
    <property type="entry name" value="Acetylglutamate kinase-like"/>
    <property type="match status" value="2"/>
</dbReference>
<dbReference type="NCBIfam" id="NF001221">
    <property type="entry name" value="PRK00197.1"/>
    <property type="match status" value="1"/>
</dbReference>
<keyword evidence="11" id="KW-1185">Reference proteome</keyword>
<name>A0A058ZGX2_FONAL</name>
<keyword evidence="4" id="KW-0641">Proline biosynthesis</keyword>
<keyword evidence="6" id="KW-0560">Oxidoreductase</keyword>